<dbReference type="InterPro" id="IPR036236">
    <property type="entry name" value="Znf_C2H2_sf"/>
</dbReference>
<dbReference type="AlphaFoldDB" id="A0AAW0H6W1"/>
<dbReference type="EMBL" id="JBBHLL010000897">
    <property type="protein sequence ID" value="KAK7797108.1"/>
    <property type="molecule type" value="Genomic_DNA"/>
</dbReference>
<keyword evidence="4" id="KW-0862">Zinc</keyword>
<keyword evidence="2" id="KW-0677">Repeat</keyword>
<dbReference type="PROSITE" id="PS50805">
    <property type="entry name" value="KRAB"/>
    <property type="match status" value="1"/>
</dbReference>
<dbReference type="InterPro" id="IPR036051">
    <property type="entry name" value="KRAB_dom_sf"/>
</dbReference>
<keyword evidence="7" id="KW-1185">Reference proteome</keyword>
<dbReference type="Gene3D" id="3.30.160.60">
    <property type="entry name" value="Classic Zinc Finger"/>
    <property type="match status" value="1"/>
</dbReference>
<dbReference type="Gene3D" id="6.10.140.140">
    <property type="match status" value="1"/>
</dbReference>
<evidence type="ECO:0000256" key="3">
    <source>
        <dbReference type="ARBA" id="ARBA00022771"/>
    </source>
</evidence>
<dbReference type="Proteomes" id="UP001488838">
    <property type="component" value="Unassembled WGS sequence"/>
</dbReference>
<dbReference type="SUPFAM" id="SSF57667">
    <property type="entry name" value="beta-beta-alpha zinc fingers"/>
    <property type="match status" value="1"/>
</dbReference>
<dbReference type="PANTHER" id="PTHR14947:SF24">
    <property type="entry name" value="ZINC FINGER PROTEIN 781-RELATED"/>
    <property type="match status" value="1"/>
</dbReference>
<name>A0AAW0H6W1_MYOGA</name>
<protein>
    <recommendedName>
        <fullName evidence="5">KRAB domain-containing protein</fullName>
    </recommendedName>
</protein>
<proteinExistence type="predicted"/>
<dbReference type="CDD" id="cd07765">
    <property type="entry name" value="KRAB_A-box"/>
    <property type="match status" value="1"/>
</dbReference>
<keyword evidence="3" id="KW-0863">Zinc-finger</keyword>
<evidence type="ECO:0000256" key="2">
    <source>
        <dbReference type="ARBA" id="ARBA00022737"/>
    </source>
</evidence>
<evidence type="ECO:0000256" key="4">
    <source>
        <dbReference type="ARBA" id="ARBA00022833"/>
    </source>
</evidence>
<dbReference type="GO" id="GO:0006355">
    <property type="term" value="P:regulation of DNA-templated transcription"/>
    <property type="evidence" value="ECO:0007669"/>
    <property type="project" value="InterPro"/>
</dbReference>
<dbReference type="SUPFAM" id="SSF109640">
    <property type="entry name" value="KRAB domain (Kruppel-associated box)"/>
    <property type="match status" value="1"/>
</dbReference>
<evidence type="ECO:0000259" key="5">
    <source>
        <dbReference type="PROSITE" id="PS50805"/>
    </source>
</evidence>
<evidence type="ECO:0000256" key="1">
    <source>
        <dbReference type="ARBA" id="ARBA00022723"/>
    </source>
</evidence>
<comment type="caution">
    <text evidence="6">The sequence shown here is derived from an EMBL/GenBank/DDBJ whole genome shotgun (WGS) entry which is preliminary data.</text>
</comment>
<accession>A0AAW0H6W1</accession>
<gene>
    <name evidence="6" type="ORF">U0070_022503</name>
</gene>
<keyword evidence="1" id="KW-0479">Metal-binding</keyword>
<organism evidence="6 7">
    <name type="scientific">Myodes glareolus</name>
    <name type="common">Bank vole</name>
    <name type="synonym">Clethrionomys glareolus</name>
    <dbReference type="NCBI Taxonomy" id="447135"/>
    <lineage>
        <taxon>Eukaryota</taxon>
        <taxon>Metazoa</taxon>
        <taxon>Chordata</taxon>
        <taxon>Craniata</taxon>
        <taxon>Vertebrata</taxon>
        <taxon>Euteleostomi</taxon>
        <taxon>Mammalia</taxon>
        <taxon>Eutheria</taxon>
        <taxon>Euarchontoglires</taxon>
        <taxon>Glires</taxon>
        <taxon>Rodentia</taxon>
        <taxon>Myomorpha</taxon>
        <taxon>Muroidea</taxon>
        <taxon>Cricetidae</taxon>
        <taxon>Arvicolinae</taxon>
        <taxon>Myodes</taxon>
    </lineage>
</organism>
<sequence>WDCLSFAQRALYREVVLENDSNMVSVGETFFFPDSFFIIIVSYKYVLHKDGKHYISNQNDERQNNNMKYEYDNRCSCLTRHKRINLKEKAYICKDFGKSLTRLAKHQAHQRIHTEFILVKNHINVHNVASHLSSPQIFTDIAESILVRNLTDVKNVASPLSMYQLFIIITESILVKNLTDVKNVASPLPMYQLFIIVTESILEEYSE</sequence>
<dbReference type="InterPro" id="IPR039938">
    <property type="entry name" value="Sp4-like"/>
</dbReference>
<dbReference type="GO" id="GO:0008270">
    <property type="term" value="F:zinc ion binding"/>
    <property type="evidence" value="ECO:0007669"/>
    <property type="project" value="UniProtKB-KW"/>
</dbReference>
<feature type="domain" description="KRAB" evidence="5">
    <location>
        <begin position="1"/>
        <end position="58"/>
    </location>
</feature>
<feature type="non-terminal residue" evidence="6">
    <location>
        <position position="1"/>
    </location>
</feature>
<evidence type="ECO:0000313" key="6">
    <source>
        <dbReference type="EMBL" id="KAK7797108.1"/>
    </source>
</evidence>
<evidence type="ECO:0000313" key="7">
    <source>
        <dbReference type="Proteomes" id="UP001488838"/>
    </source>
</evidence>
<dbReference type="InterPro" id="IPR001909">
    <property type="entry name" value="KRAB"/>
</dbReference>
<dbReference type="PANTHER" id="PTHR14947">
    <property type="entry name" value="ZINC FINGER PROTEIN"/>
    <property type="match status" value="1"/>
</dbReference>
<dbReference type="Pfam" id="PF01352">
    <property type="entry name" value="KRAB"/>
    <property type="match status" value="1"/>
</dbReference>
<reference evidence="6 7" key="1">
    <citation type="journal article" date="2023" name="bioRxiv">
        <title>Conserved and derived expression patterns and positive selection on dental genes reveal complex evolutionary context of ever-growing rodent molars.</title>
        <authorList>
            <person name="Calamari Z.T."/>
            <person name="Song A."/>
            <person name="Cohen E."/>
            <person name="Akter M."/>
            <person name="Roy R.D."/>
            <person name="Hallikas O."/>
            <person name="Christensen M.M."/>
            <person name="Li P."/>
            <person name="Marangoni P."/>
            <person name="Jernvall J."/>
            <person name="Klein O.D."/>
        </authorList>
    </citation>
    <scope>NUCLEOTIDE SEQUENCE [LARGE SCALE GENOMIC DNA]</scope>
    <source>
        <strain evidence="6">V071</strain>
    </source>
</reference>